<protein>
    <recommendedName>
        <fullName evidence="4">DUF3784 domain-containing protein</fullName>
    </recommendedName>
</protein>
<organism evidence="2 3">
    <name type="scientific">Paraclostridium sordellii</name>
    <name type="common">Clostridium sordellii</name>
    <dbReference type="NCBI Taxonomy" id="1505"/>
    <lineage>
        <taxon>Bacteria</taxon>
        <taxon>Bacillati</taxon>
        <taxon>Bacillota</taxon>
        <taxon>Clostridia</taxon>
        <taxon>Peptostreptococcales</taxon>
        <taxon>Peptostreptococcaceae</taxon>
        <taxon>Paraclostridium</taxon>
    </lineage>
</organism>
<keyword evidence="1" id="KW-1133">Transmembrane helix</keyword>
<gene>
    <name evidence="2" type="ORF">R28058_15211</name>
</gene>
<dbReference type="EMBL" id="CEKZ01000003">
    <property type="protein sequence ID" value="CEQ03788.1"/>
    <property type="molecule type" value="Genomic_DNA"/>
</dbReference>
<evidence type="ECO:0000256" key="1">
    <source>
        <dbReference type="SAM" id="Phobius"/>
    </source>
</evidence>
<proteinExistence type="predicted"/>
<dbReference type="Proteomes" id="UP000049127">
    <property type="component" value="Unassembled WGS sequence"/>
</dbReference>
<keyword evidence="1" id="KW-0472">Membrane</keyword>
<feature type="transmembrane region" description="Helical" evidence="1">
    <location>
        <begin position="71"/>
        <end position="89"/>
    </location>
</feature>
<evidence type="ECO:0008006" key="4">
    <source>
        <dbReference type="Google" id="ProtNLM"/>
    </source>
</evidence>
<reference evidence="2 3" key="1">
    <citation type="submission" date="2015-01" db="EMBL/GenBank/DDBJ databases">
        <authorList>
            <person name="Aslett A.Martin."/>
            <person name="De Silva Nishadi"/>
        </authorList>
    </citation>
    <scope>NUCLEOTIDE SEQUENCE [LARGE SCALE GENOMIC DNA]</scope>
    <source>
        <strain evidence="2 3">R28058</strain>
    </source>
</reference>
<accession>A0A0C7QDL1</accession>
<dbReference type="RefSeq" id="WP_055333398.1">
    <property type="nucleotide sequence ID" value="NZ_CDNF01000003.1"/>
</dbReference>
<feature type="transmembrane region" description="Helical" evidence="1">
    <location>
        <begin position="46"/>
        <end position="65"/>
    </location>
</feature>
<keyword evidence="1" id="KW-0812">Transmembrane</keyword>
<dbReference type="AlphaFoldDB" id="A0A0C7QDL1"/>
<evidence type="ECO:0000313" key="3">
    <source>
        <dbReference type="Proteomes" id="UP000049127"/>
    </source>
</evidence>
<evidence type="ECO:0000313" key="2">
    <source>
        <dbReference type="EMBL" id="CEQ03788.1"/>
    </source>
</evidence>
<name>A0A0C7QDL1_PARSO</name>
<sequence length="96" mass="11043">MSIKLFGIIFIILGIIMTILTISNKKSYANKKFKNLKVKRQIYKKNNLNLAEGIFFTILGLIIYFDIFSPPIILVILILFLLIALKLSIRIAKDKN</sequence>
<feature type="transmembrane region" description="Helical" evidence="1">
    <location>
        <begin position="6"/>
        <end position="25"/>
    </location>
</feature>